<gene>
    <name evidence="3" type="ORF">H8R92_04560</name>
</gene>
<protein>
    <submittedName>
        <fullName evidence="3">CAP domain-containing protein</fullName>
    </submittedName>
</protein>
<evidence type="ECO:0000256" key="1">
    <source>
        <dbReference type="SAM" id="MobiDB-lite"/>
    </source>
</evidence>
<feature type="region of interest" description="Disordered" evidence="1">
    <location>
        <begin position="95"/>
        <end position="185"/>
    </location>
</feature>
<evidence type="ECO:0000313" key="3">
    <source>
        <dbReference type="EMBL" id="MBC5639711.1"/>
    </source>
</evidence>
<comment type="caution">
    <text evidence="3">The sequence shown here is derived from an EMBL/GenBank/DDBJ whole genome shotgun (WGS) entry which is preliminary data.</text>
</comment>
<dbReference type="Proteomes" id="UP000662088">
    <property type="component" value="Unassembled WGS sequence"/>
</dbReference>
<feature type="compositionally biased region" description="Low complexity" evidence="1">
    <location>
        <begin position="95"/>
        <end position="107"/>
    </location>
</feature>
<dbReference type="InterPro" id="IPR035940">
    <property type="entry name" value="CAP_sf"/>
</dbReference>
<dbReference type="SUPFAM" id="SSF55797">
    <property type="entry name" value="PR-1-like"/>
    <property type="match status" value="1"/>
</dbReference>
<dbReference type="CDD" id="cd05379">
    <property type="entry name" value="CAP_bacterial"/>
    <property type="match status" value="1"/>
</dbReference>
<dbReference type="PANTHER" id="PTHR31157:SF1">
    <property type="entry name" value="SCP DOMAIN-CONTAINING PROTEIN"/>
    <property type="match status" value="1"/>
</dbReference>
<name>A0A8I0A929_9CLOT</name>
<evidence type="ECO:0000313" key="4">
    <source>
        <dbReference type="Proteomes" id="UP000662088"/>
    </source>
</evidence>
<evidence type="ECO:0000259" key="2">
    <source>
        <dbReference type="Pfam" id="PF00188"/>
    </source>
</evidence>
<dbReference type="Gene3D" id="3.40.33.10">
    <property type="entry name" value="CAP"/>
    <property type="match status" value="1"/>
</dbReference>
<proteinExistence type="predicted"/>
<organism evidence="3 4">
    <name type="scientific">Clostridium lentum</name>
    <dbReference type="NCBI Taxonomy" id="2763037"/>
    <lineage>
        <taxon>Bacteria</taxon>
        <taxon>Bacillati</taxon>
        <taxon>Bacillota</taxon>
        <taxon>Clostridia</taxon>
        <taxon>Eubacteriales</taxon>
        <taxon>Clostridiaceae</taxon>
        <taxon>Clostridium</taxon>
    </lineage>
</organism>
<dbReference type="AlphaFoldDB" id="A0A8I0A929"/>
<dbReference type="Pfam" id="PF00188">
    <property type="entry name" value="CAP"/>
    <property type="match status" value="1"/>
</dbReference>
<reference evidence="3" key="1">
    <citation type="submission" date="2020-08" db="EMBL/GenBank/DDBJ databases">
        <title>Genome public.</title>
        <authorList>
            <person name="Liu C."/>
            <person name="Sun Q."/>
        </authorList>
    </citation>
    <scope>NUCLEOTIDE SEQUENCE</scope>
    <source>
        <strain evidence="3">NSJ-42</strain>
    </source>
</reference>
<keyword evidence="4" id="KW-1185">Reference proteome</keyword>
<dbReference type="InterPro" id="IPR014044">
    <property type="entry name" value="CAP_dom"/>
</dbReference>
<accession>A0A8I0A929</accession>
<dbReference type="EMBL" id="JACOOQ010000005">
    <property type="protein sequence ID" value="MBC5639711.1"/>
    <property type="molecule type" value="Genomic_DNA"/>
</dbReference>
<dbReference type="PANTHER" id="PTHR31157">
    <property type="entry name" value="SCP DOMAIN-CONTAINING PROTEIN"/>
    <property type="match status" value="1"/>
</dbReference>
<sequence length="322" mass="35563">MLSTSLIGGIGATIGSKTVEAATLKAKRGFITTIIKDNVKDSEVLNLSSDCGVYQRRVIFKKYFGCINGQTINIYKPICNGGIIIGNGSNSNNENDSNIGNDNNNNTENKDEINNNNNNNNASNGDISTIVPPTQTEKPSTDKDTSIDEKPSIEQKPNIEQKPSVDEKPSEEIKPSPENNSNLGEVNDKFMTQVENLIYEKVNEERTKAGLETLSYNTTMEKYARIKSQDMGDNNYFSHEDLSGNLITTQMKNDGVTYRAWGENIAYIGGVSDANALAEQFMTNWMNSQGHRENILSSKFSSIGVGVYKIGNKVYATQEFYK</sequence>
<feature type="compositionally biased region" description="Basic and acidic residues" evidence="1">
    <location>
        <begin position="139"/>
        <end position="175"/>
    </location>
</feature>
<feature type="compositionally biased region" description="Low complexity" evidence="1">
    <location>
        <begin position="114"/>
        <end position="128"/>
    </location>
</feature>
<feature type="domain" description="SCP" evidence="2">
    <location>
        <begin position="200"/>
        <end position="320"/>
    </location>
</feature>